<evidence type="ECO:0000256" key="11">
    <source>
        <dbReference type="ARBA" id="ARBA00023180"/>
    </source>
</evidence>
<dbReference type="GO" id="GO:0009506">
    <property type="term" value="C:plasmodesma"/>
    <property type="evidence" value="ECO:0007669"/>
    <property type="project" value="TreeGrafter"/>
</dbReference>
<keyword evidence="11" id="KW-0325">Glycoprotein</keyword>
<keyword evidence="9 14" id="KW-1133">Transmembrane helix</keyword>
<dbReference type="PROSITE" id="PS00108">
    <property type="entry name" value="PROTEIN_KINASE_ST"/>
    <property type="match status" value="1"/>
</dbReference>
<reference evidence="17 18" key="1">
    <citation type="submission" date="2024-01" db="EMBL/GenBank/DDBJ databases">
        <title>The genomes of 5 underutilized Papilionoideae crops provide insights into root nodulation and disease resistanc.</title>
        <authorList>
            <person name="Jiang F."/>
        </authorList>
    </citation>
    <scope>NUCLEOTIDE SEQUENCE [LARGE SCALE GENOMIC DNA]</scope>
    <source>
        <strain evidence="17">JINMINGXINNONG_FW02</strain>
        <tissue evidence="17">Leaves</tissue>
    </source>
</reference>
<dbReference type="InterPro" id="IPR011009">
    <property type="entry name" value="Kinase-like_dom_sf"/>
</dbReference>
<dbReference type="SUPFAM" id="SSF56112">
    <property type="entry name" value="Protein kinase-like (PK-like)"/>
    <property type="match status" value="1"/>
</dbReference>
<evidence type="ECO:0000256" key="5">
    <source>
        <dbReference type="ARBA" id="ARBA00022729"/>
    </source>
</evidence>
<evidence type="ECO:0000256" key="6">
    <source>
        <dbReference type="ARBA" id="ARBA00022741"/>
    </source>
</evidence>
<evidence type="ECO:0000259" key="16">
    <source>
        <dbReference type="PROSITE" id="PS50011"/>
    </source>
</evidence>
<dbReference type="InterPro" id="IPR001245">
    <property type="entry name" value="Ser-Thr/Tyr_kinase_cat_dom"/>
</dbReference>
<keyword evidence="6 12" id="KW-0547">Nucleotide-binding</keyword>
<evidence type="ECO:0000256" key="8">
    <source>
        <dbReference type="ARBA" id="ARBA00022840"/>
    </source>
</evidence>
<dbReference type="Gene3D" id="1.10.510.10">
    <property type="entry name" value="Transferase(Phosphotransferase) domain 1"/>
    <property type="match status" value="1"/>
</dbReference>
<evidence type="ECO:0000256" key="14">
    <source>
        <dbReference type="SAM" id="Phobius"/>
    </source>
</evidence>
<dbReference type="GO" id="GO:0004714">
    <property type="term" value="F:transmembrane receptor protein tyrosine kinase activity"/>
    <property type="evidence" value="ECO:0007669"/>
    <property type="project" value="InterPro"/>
</dbReference>
<dbReference type="GO" id="GO:0005886">
    <property type="term" value="C:plasma membrane"/>
    <property type="evidence" value="ECO:0007669"/>
    <property type="project" value="TreeGrafter"/>
</dbReference>
<evidence type="ECO:0000256" key="2">
    <source>
        <dbReference type="ARBA" id="ARBA00022527"/>
    </source>
</evidence>
<evidence type="ECO:0000256" key="3">
    <source>
        <dbReference type="ARBA" id="ARBA00022679"/>
    </source>
</evidence>
<name>A0AAN9N104_PHACN</name>
<dbReference type="Proteomes" id="UP001374584">
    <property type="component" value="Unassembled WGS sequence"/>
</dbReference>
<dbReference type="Gene3D" id="3.30.200.20">
    <property type="entry name" value="Phosphorylase Kinase, domain 1"/>
    <property type="match status" value="1"/>
</dbReference>
<feature type="region of interest" description="Disordered" evidence="13">
    <location>
        <begin position="793"/>
        <end position="812"/>
    </location>
</feature>
<organism evidence="17 18">
    <name type="scientific">Phaseolus coccineus</name>
    <name type="common">Scarlet runner bean</name>
    <name type="synonym">Phaseolus multiflorus</name>
    <dbReference type="NCBI Taxonomy" id="3886"/>
    <lineage>
        <taxon>Eukaryota</taxon>
        <taxon>Viridiplantae</taxon>
        <taxon>Streptophyta</taxon>
        <taxon>Embryophyta</taxon>
        <taxon>Tracheophyta</taxon>
        <taxon>Spermatophyta</taxon>
        <taxon>Magnoliopsida</taxon>
        <taxon>eudicotyledons</taxon>
        <taxon>Gunneridae</taxon>
        <taxon>Pentapetalae</taxon>
        <taxon>rosids</taxon>
        <taxon>fabids</taxon>
        <taxon>Fabales</taxon>
        <taxon>Fabaceae</taxon>
        <taxon>Papilionoideae</taxon>
        <taxon>50 kb inversion clade</taxon>
        <taxon>NPAAA clade</taxon>
        <taxon>indigoferoid/millettioid clade</taxon>
        <taxon>Phaseoleae</taxon>
        <taxon>Phaseolus</taxon>
    </lineage>
</organism>
<dbReference type="AlphaFoldDB" id="A0AAN9N104"/>
<evidence type="ECO:0000256" key="7">
    <source>
        <dbReference type="ARBA" id="ARBA00022777"/>
    </source>
</evidence>
<evidence type="ECO:0000256" key="4">
    <source>
        <dbReference type="ARBA" id="ARBA00022692"/>
    </source>
</evidence>
<keyword evidence="2" id="KW-0723">Serine/threonine-protein kinase</keyword>
<evidence type="ECO:0000313" key="18">
    <source>
        <dbReference type="Proteomes" id="UP001374584"/>
    </source>
</evidence>
<proteinExistence type="predicted"/>
<evidence type="ECO:0000256" key="12">
    <source>
        <dbReference type="PROSITE-ProRule" id="PRU10141"/>
    </source>
</evidence>
<feature type="transmembrane region" description="Helical" evidence="14">
    <location>
        <begin position="403"/>
        <end position="428"/>
    </location>
</feature>
<dbReference type="InterPro" id="IPR008271">
    <property type="entry name" value="Ser/Thr_kinase_AS"/>
</dbReference>
<keyword evidence="5 15" id="KW-0732">Signal</keyword>
<dbReference type="GO" id="GO:0005524">
    <property type="term" value="F:ATP binding"/>
    <property type="evidence" value="ECO:0007669"/>
    <property type="project" value="UniProtKB-UniRule"/>
</dbReference>
<feature type="signal peptide" evidence="15">
    <location>
        <begin position="1"/>
        <end position="21"/>
    </location>
</feature>
<dbReference type="PROSITE" id="PS00107">
    <property type="entry name" value="PROTEIN_KINASE_ATP"/>
    <property type="match status" value="1"/>
</dbReference>
<feature type="chain" id="PRO_5042852990" description="Protein kinase domain-containing protein" evidence="15">
    <location>
        <begin position="22"/>
        <end position="926"/>
    </location>
</feature>
<comment type="subcellular location">
    <subcellularLocation>
        <location evidence="1">Membrane</location>
        <topology evidence="1">Single-pass type I membrane protein</topology>
    </subcellularLocation>
</comment>
<keyword evidence="10 14" id="KW-0472">Membrane</keyword>
<dbReference type="PANTHER" id="PTHR27003:SF277">
    <property type="entry name" value="MALECTIN_RECEPTOR-LIKE KINASE FAMILY PROTEIN"/>
    <property type="match status" value="1"/>
</dbReference>
<keyword evidence="4 14" id="KW-0812">Transmembrane</keyword>
<dbReference type="PROSITE" id="PS50011">
    <property type="entry name" value="PROTEIN_KINASE_DOM"/>
    <property type="match status" value="1"/>
</dbReference>
<comment type="caution">
    <text evidence="17">The sequence shown here is derived from an EMBL/GenBank/DDBJ whole genome shotgun (WGS) entry which is preliminary data.</text>
</comment>
<dbReference type="InterPro" id="IPR000719">
    <property type="entry name" value="Prot_kinase_dom"/>
</dbReference>
<dbReference type="InterPro" id="IPR024788">
    <property type="entry name" value="Malectin-like_Carb-bd_dom"/>
</dbReference>
<dbReference type="Gene3D" id="2.60.120.430">
    <property type="entry name" value="Galactose-binding lectin"/>
    <property type="match status" value="2"/>
</dbReference>
<evidence type="ECO:0000256" key="15">
    <source>
        <dbReference type="SAM" id="SignalP"/>
    </source>
</evidence>
<dbReference type="GO" id="GO:0004674">
    <property type="term" value="F:protein serine/threonine kinase activity"/>
    <property type="evidence" value="ECO:0007669"/>
    <property type="project" value="UniProtKB-KW"/>
</dbReference>
<dbReference type="Pfam" id="PF12819">
    <property type="entry name" value="Malectin_like"/>
    <property type="match status" value="1"/>
</dbReference>
<gene>
    <name evidence="17" type="ORF">VNO80_12955</name>
</gene>
<protein>
    <recommendedName>
        <fullName evidence="16">Protein kinase domain-containing protein</fullName>
    </recommendedName>
</protein>
<accession>A0AAN9N104</accession>
<evidence type="ECO:0000256" key="13">
    <source>
        <dbReference type="SAM" id="MobiDB-lite"/>
    </source>
</evidence>
<keyword evidence="18" id="KW-1185">Reference proteome</keyword>
<feature type="binding site" evidence="12">
    <location>
        <position position="522"/>
    </location>
    <ligand>
        <name>ATP</name>
        <dbReference type="ChEBI" id="CHEBI:30616"/>
    </ligand>
</feature>
<dbReference type="InterPro" id="IPR045272">
    <property type="entry name" value="ANXUR1/2-like"/>
</dbReference>
<dbReference type="Pfam" id="PF07714">
    <property type="entry name" value="PK_Tyr_Ser-Thr"/>
    <property type="match status" value="1"/>
</dbReference>
<dbReference type="FunFam" id="3.30.200.20:FF:000039">
    <property type="entry name" value="receptor-like protein kinase FERONIA"/>
    <property type="match status" value="1"/>
</dbReference>
<dbReference type="FunFam" id="2.60.120.430:FF:000005">
    <property type="entry name" value="Putative receptor-like protein kinase"/>
    <property type="match status" value="1"/>
</dbReference>
<dbReference type="InterPro" id="IPR017441">
    <property type="entry name" value="Protein_kinase_ATP_BS"/>
</dbReference>
<evidence type="ECO:0000313" key="17">
    <source>
        <dbReference type="EMBL" id="KAK7364362.1"/>
    </source>
</evidence>
<dbReference type="PANTHER" id="PTHR27003">
    <property type="entry name" value="OS07G0166700 PROTEIN"/>
    <property type="match status" value="1"/>
</dbReference>
<keyword evidence="3" id="KW-0808">Transferase</keyword>
<feature type="domain" description="Protein kinase" evidence="16">
    <location>
        <begin position="494"/>
        <end position="768"/>
    </location>
</feature>
<dbReference type="SMART" id="SM00220">
    <property type="entry name" value="S_TKc"/>
    <property type="match status" value="1"/>
</dbReference>
<dbReference type="CDD" id="cd14066">
    <property type="entry name" value="STKc_IRAK"/>
    <property type="match status" value="1"/>
</dbReference>
<sequence length="926" mass="103374">METQKLIIHLILLLCIPRSFSFTPIDNYLLSCGSQNNASLFNRIFTGDSSNQGSSFLSGDKSISLTNQNPPPDLPILYHTARVFPSTGSYRFNMKKHGTHLVRFHFLPFKAQGFDLKSANFSVLVDGNLVLRNFKPSNGVLLKEFILKIESNLLEIVFRPEGNSGFGFVNAMEVFTAPVDFVLDYGTRLVGPFGVVEYKNLSSQVLETVHRINVGGVKVTAFNDTLWRTWIPDEEFLVFKDAAKPVVSTHTPNYQKGGATREIAPDSVYMTAQEMDKDHAIIASQFNITWDFPVAQGGVRHLVRLHFCDIVSPVLNLLYFDVYINGYSAYKDLDLSSLTVHVLASPVYVDFVADSDDSGVIRISVGPSELSGSRGMNAILNGAEIMKLVNVVDSRVVPGKKRWWILVGSIAGGTVVLLLVISAFVLALKCGKKKKKKKPKQRTLESVGWTPLRVFGGSSLSRMSEGTAFPSPGSYGYFGLRIPFADIQLATNNFDRSLIIGSGGFGMVYKGVLKDNVKVAVKRGMPGSRQGLPEFQTEITILSKIRHRHLVSLVGYCEENSEMILVYEYVEKGPLKKHLYGSAGHAPLSWKQRLEICIGAARGLHYLHTGFAQGIIHRDIKSTNILLDENYVAKVADFGLSRSGPCLDETHVSTGVKGSFGYLDPEYFRRQQLTDKSDVYSFGVVLFEVLCARPAVDPQLDREQVNLAEWVLEWQKKGMLEHIIDPYLVGKIKQSSLKKFGETAEKCLAEYGVDRPTIGAVLWNLEYALQLQESDQEEEPYDDGNAQETVNVTTTITPGSPSTNIRREGDNDNGYSDISATEVFSQLMKSEDQSNSFNNRLCISLEEYEESPFQLWSLSYTVSLLCSLLLEYNKSTRETRKSFYSGEKIWMVKLEGFPGSRGRISVQFTKRERNNNTRYCSCCCCC</sequence>
<dbReference type="EMBL" id="JAYMYR010000005">
    <property type="protein sequence ID" value="KAK7364362.1"/>
    <property type="molecule type" value="Genomic_DNA"/>
</dbReference>
<keyword evidence="8 12" id="KW-0067">ATP-binding</keyword>
<evidence type="ECO:0000256" key="10">
    <source>
        <dbReference type="ARBA" id="ARBA00023136"/>
    </source>
</evidence>
<keyword evidence="7" id="KW-0418">Kinase</keyword>
<dbReference type="FunFam" id="1.10.510.10:FF:000058">
    <property type="entry name" value="Receptor-like protein kinase FERONIA"/>
    <property type="match status" value="1"/>
</dbReference>
<dbReference type="FunFam" id="2.60.120.430:FF:000001">
    <property type="entry name" value="Receptor-like protein kinase FERONIA"/>
    <property type="match status" value="1"/>
</dbReference>
<feature type="compositionally biased region" description="Polar residues" evidence="13">
    <location>
        <begin position="793"/>
        <end position="804"/>
    </location>
</feature>
<evidence type="ECO:0000256" key="1">
    <source>
        <dbReference type="ARBA" id="ARBA00004479"/>
    </source>
</evidence>
<evidence type="ECO:0000256" key="9">
    <source>
        <dbReference type="ARBA" id="ARBA00022989"/>
    </source>
</evidence>